<dbReference type="RefSeq" id="WP_353649400.1">
    <property type="nucleotide sequence ID" value="NZ_CP159218.1"/>
</dbReference>
<dbReference type="AlphaFoldDB" id="A0AAU8DR84"/>
<dbReference type="Pfam" id="PF03663">
    <property type="entry name" value="Glyco_hydro_76"/>
    <property type="match status" value="1"/>
</dbReference>
<sequence length="384" mass="41182">MRSGLRSRLATVLAAATVLTTAGCGTQAPSDLPAVDTLVRFYDVGSGVWPTTGWWNSANALTALADHMLLSGDRRYVWVLGNTWSLKRHALQGNFVNSFLDDTGWWALAWIRAYDLTGDRRYLDTARAGVDHMWRYRDDACGGGLWWTNSRTYKNAITNELFIKAAAELSVRVGDTRYLDQAVQVWKWFDASGMINDDLLVNDGLSDCRNNGGTTWTYNQGVVLGALVALAEASGDDAYLERARAMAGASIAADSLHQDGILVEPCEPDGCNIDQQSFKGIYVRNLGELDRALTDHPFNEYLAEQAASAFAHDRSADSGYGLRWAGPPGIVTGATQQSAVDLLVAARPIPADDTSSNSPTSGSGTGGSVPSGTVIGGTPVVPTP</sequence>
<dbReference type="Gene3D" id="1.50.10.20">
    <property type="match status" value="1"/>
</dbReference>
<dbReference type="InterPro" id="IPR005198">
    <property type="entry name" value="Glyco_hydro_76"/>
</dbReference>
<dbReference type="InterPro" id="IPR053169">
    <property type="entry name" value="MUG_Protein"/>
</dbReference>
<dbReference type="PANTHER" id="PTHR47791:SF3">
    <property type="entry name" value="MEIOTICALLY UP-REGULATED GENE 191 PROTEIN"/>
    <property type="match status" value="1"/>
</dbReference>
<evidence type="ECO:0000256" key="2">
    <source>
        <dbReference type="SAM" id="SignalP"/>
    </source>
</evidence>
<gene>
    <name evidence="3" type="ORF">ABLG96_00025</name>
</gene>
<dbReference type="PROSITE" id="PS51257">
    <property type="entry name" value="PROKAR_LIPOPROTEIN"/>
    <property type="match status" value="1"/>
</dbReference>
<dbReference type="PANTHER" id="PTHR47791">
    <property type="entry name" value="MEIOTICALLY UP-REGULATED GENE 191 PROTEIN"/>
    <property type="match status" value="1"/>
</dbReference>
<feature type="chain" id="PRO_5043493415" evidence="2">
    <location>
        <begin position="23"/>
        <end position="384"/>
    </location>
</feature>
<dbReference type="GO" id="GO:0005975">
    <property type="term" value="P:carbohydrate metabolic process"/>
    <property type="evidence" value="ECO:0007669"/>
    <property type="project" value="InterPro"/>
</dbReference>
<accession>A0AAU8DR84</accession>
<feature type="signal peptide" evidence="2">
    <location>
        <begin position="1"/>
        <end position="22"/>
    </location>
</feature>
<feature type="region of interest" description="Disordered" evidence="1">
    <location>
        <begin position="350"/>
        <end position="384"/>
    </location>
</feature>
<evidence type="ECO:0000256" key="1">
    <source>
        <dbReference type="SAM" id="MobiDB-lite"/>
    </source>
</evidence>
<keyword evidence="3" id="KW-0378">Hydrolase</keyword>
<dbReference type="GO" id="GO:0016787">
    <property type="term" value="F:hydrolase activity"/>
    <property type="evidence" value="ECO:0007669"/>
    <property type="project" value="UniProtKB-KW"/>
</dbReference>
<dbReference type="EMBL" id="CP159218">
    <property type="protein sequence ID" value="XCG63785.1"/>
    <property type="molecule type" value="Genomic_DNA"/>
</dbReference>
<evidence type="ECO:0000313" key="3">
    <source>
        <dbReference type="EMBL" id="XCG63785.1"/>
    </source>
</evidence>
<dbReference type="SUPFAM" id="SSF48208">
    <property type="entry name" value="Six-hairpin glycosidases"/>
    <property type="match status" value="1"/>
</dbReference>
<protein>
    <submittedName>
        <fullName evidence="3">Glycoside hydrolase family 76 protein</fullName>
    </submittedName>
</protein>
<name>A0AAU8DR84_9ACTN</name>
<organism evidence="3">
    <name type="scientific">Nakamurella sp. A5-74</name>
    <dbReference type="NCBI Taxonomy" id="3158264"/>
    <lineage>
        <taxon>Bacteria</taxon>
        <taxon>Bacillati</taxon>
        <taxon>Actinomycetota</taxon>
        <taxon>Actinomycetes</taxon>
        <taxon>Nakamurellales</taxon>
        <taxon>Nakamurellaceae</taxon>
        <taxon>Nakamurella</taxon>
    </lineage>
</organism>
<dbReference type="InterPro" id="IPR008928">
    <property type="entry name" value="6-hairpin_glycosidase_sf"/>
</dbReference>
<keyword evidence="2" id="KW-0732">Signal</keyword>
<reference evidence="3" key="1">
    <citation type="submission" date="2024-05" db="EMBL/GenBank/DDBJ databases">
        <authorList>
            <person name="Cai S.Y."/>
            <person name="Jin L.M."/>
            <person name="Li H.R."/>
        </authorList>
    </citation>
    <scope>NUCLEOTIDE SEQUENCE</scope>
    <source>
        <strain evidence="3">A5-74</strain>
    </source>
</reference>
<proteinExistence type="predicted"/>